<comment type="caution">
    <text evidence="1">The sequence shown here is derived from an EMBL/GenBank/DDBJ whole genome shotgun (WGS) entry which is preliminary data.</text>
</comment>
<evidence type="ECO:0000313" key="2">
    <source>
        <dbReference type="Proteomes" id="UP000823896"/>
    </source>
</evidence>
<organism evidence="1 2">
    <name type="scientific">Candidatus Merdibacter merdavium</name>
    <dbReference type="NCBI Taxonomy" id="2838692"/>
    <lineage>
        <taxon>Bacteria</taxon>
        <taxon>Bacillati</taxon>
        <taxon>Bacillota</taxon>
        <taxon>Erysipelotrichia</taxon>
        <taxon>Erysipelotrichales</taxon>
        <taxon>Erysipelotrichaceae</taxon>
        <taxon>Merdibacter</taxon>
    </lineage>
</organism>
<gene>
    <name evidence="1" type="ORF">H9702_05880</name>
</gene>
<dbReference type="Proteomes" id="UP000823896">
    <property type="component" value="Unassembled WGS sequence"/>
</dbReference>
<protein>
    <submittedName>
        <fullName evidence="1">Uncharacterized protein</fullName>
    </submittedName>
</protein>
<reference evidence="1" key="2">
    <citation type="submission" date="2021-04" db="EMBL/GenBank/DDBJ databases">
        <authorList>
            <person name="Gilroy R."/>
        </authorList>
    </citation>
    <scope>NUCLEOTIDE SEQUENCE</scope>
    <source>
        <strain evidence="1">CHK187-11901</strain>
    </source>
</reference>
<proteinExistence type="predicted"/>
<sequence length="165" mass="19149">MNINVSQPFPIMIDELGTVMDYVEDRFLFVVKDEFWSEEEKAMLMRDPMEVDLYYRYDVAVFLVSAGDIDTSDFYFNVQECEWKAQLLSAGQLQASLILLDADNIVCCRRDVTFPKADSQQIIKLLQQQSEVRYHEGEFDVNAQGLMSALQPFEMQEKAAVKMKF</sequence>
<reference evidence="1" key="1">
    <citation type="journal article" date="2021" name="PeerJ">
        <title>Extensive microbial diversity within the chicken gut microbiome revealed by metagenomics and culture.</title>
        <authorList>
            <person name="Gilroy R."/>
            <person name="Ravi A."/>
            <person name="Getino M."/>
            <person name="Pursley I."/>
            <person name="Horton D.L."/>
            <person name="Alikhan N.F."/>
            <person name="Baker D."/>
            <person name="Gharbi K."/>
            <person name="Hall N."/>
            <person name="Watson M."/>
            <person name="Adriaenssens E.M."/>
            <person name="Foster-Nyarko E."/>
            <person name="Jarju S."/>
            <person name="Secka A."/>
            <person name="Antonio M."/>
            <person name="Oren A."/>
            <person name="Chaudhuri R.R."/>
            <person name="La Ragione R."/>
            <person name="Hildebrand F."/>
            <person name="Pallen M.J."/>
        </authorList>
    </citation>
    <scope>NUCLEOTIDE SEQUENCE</scope>
    <source>
        <strain evidence="1">CHK187-11901</strain>
    </source>
</reference>
<name>A0A9D2SW67_9FIRM</name>
<accession>A0A9D2SW67</accession>
<dbReference type="EMBL" id="DWWM01000037">
    <property type="protein sequence ID" value="HJC36644.1"/>
    <property type="molecule type" value="Genomic_DNA"/>
</dbReference>
<evidence type="ECO:0000313" key="1">
    <source>
        <dbReference type="EMBL" id="HJC36644.1"/>
    </source>
</evidence>
<dbReference type="AlphaFoldDB" id="A0A9D2SW67"/>